<dbReference type="Pfam" id="PF01078">
    <property type="entry name" value="Mg_chelatase"/>
    <property type="match status" value="1"/>
</dbReference>
<dbReference type="InterPro" id="IPR014721">
    <property type="entry name" value="Ribsml_uS5_D2-typ_fold_subgr"/>
</dbReference>
<dbReference type="SUPFAM" id="SSF54211">
    <property type="entry name" value="Ribosomal protein S5 domain 2-like"/>
    <property type="match status" value="1"/>
</dbReference>
<dbReference type="SMART" id="SM00382">
    <property type="entry name" value="AAA"/>
    <property type="match status" value="1"/>
</dbReference>
<dbReference type="InterPro" id="IPR004482">
    <property type="entry name" value="Mg_chelat-rel"/>
</dbReference>
<evidence type="ECO:0000256" key="4">
    <source>
        <dbReference type="SAM" id="MobiDB-lite"/>
    </source>
</evidence>
<feature type="compositionally biased region" description="Basic and acidic residues" evidence="4">
    <location>
        <begin position="199"/>
        <end position="211"/>
    </location>
</feature>
<dbReference type="InterPro" id="IPR001208">
    <property type="entry name" value="MCM_dom"/>
</dbReference>
<dbReference type="Proteomes" id="UP001501337">
    <property type="component" value="Unassembled WGS sequence"/>
</dbReference>
<dbReference type="InterPro" id="IPR045006">
    <property type="entry name" value="CHLI-like"/>
</dbReference>
<dbReference type="Gene3D" id="3.40.50.300">
    <property type="entry name" value="P-loop containing nucleotide triphosphate hydrolases"/>
    <property type="match status" value="1"/>
</dbReference>
<dbReference type="PANTHER" id="PTHR32039:SF7">
    <property type="entry name" value="COMPETENCE PROTEIN COMM"/>
    <property type="match status" value="1"/>
</dbReference>
<evidence type="ECO:0000313" key="7">
    <source>
        <dbReference type="Proteomes" id="UP001501337"/>
    </source>
</evidence>
<keyword evidence="7" id="KW-1185">Reference proteome</keyword>
<name>A0ABP7PAK4_9GAMM</name>
<reference evidence="7" key="1">
    <citation type="journal article" date="2019" name="Int. J. Syst. Evol. Microbiol.">
        <title>The Global Catalogue of Microorganisms (GCM) 10K type strain sequencing project: providing services to taxonomists for standard genome sequencing and annotation.</title>
        <authorList>
            <consortium name="The Broad Institute Genomics Platform"/>
            <consortium name="The Broad Institute Genome Sequencing Center for Infectious Disease"/>
            <person name="Wu L."/>
            <person name="Ma J."/>
        </authorList>
    </citation>
    <scope>NUCLEOTIDE SEQUENCE [LARGE SCALE GENOMIC DNA]</scope>
    <source>
        <strain evidence="7">JCM 17555</strain>
    </source>
</reference>
<dbReference type="NCBIfam" id="TIGR00368">
    <property type="entry name" value="YifB family Mg chelatase-like AAA ATPase"/>
    <property type="match status" value="1"/>
</dbReference>
<proteinExistence type="inferred from homology"/>
<dbReference type="InterPro" id="IPR000523">
    <property type="entry name" value="Mg_chelatse_chII-like_cat_dom"/>
</dbReference>
<gene>
    <name evidence="6" type="ORF">GCM10022278_20500</name>
</gene>
<dbReference type="CDD" id="cd00009">
    <property type="entry name" value="AAA"/>
    <property type="match status" value="1"/>
</dbReference>
<dbReference type="InterPro" id="IPR027417">
    <property type="entry name" value="P-loop_NTPase"/>
</dbReference>
<dbReference type="Pfam" id="PF13335">
    <property type="entry name" value="Mg_chelatase_C"/>
    <property type="match status" value="1"/>
</dbReference>
<feature type="region of interest" description="Disordered" evidence="4">
    <location>
        <begin position="191"/>
        <end position="211"/>
    </location>
</feature>
<accession>A0ABP7PAK4</accession>
<dbReference type="PANTHER" id="PTHR32039">
    <property type="entry name" value="MAGNESIUM-CHELATASE SUBUNIT CHLI"/>
    <property type="match status" value="1"/>
</dbReference>
<dbReference type="InterPro" id="IPR025158">
    <property type="entry name" value="Mg_chelat-rel_C"/>
</dbReference>
<evidence type="ECO:0000256" key="2">
    <source>
        <dbReference type="ARBA" id="ARBA00022741"/>
    </source>
</evidence>
<evidence type="ECO:0000259" key="5">
    <source>
        <dbReference type="PROSITE" id="PS50051"/>
    </source>
</evidence>
<dbReference type="PRINTS" id="PR01657">
    <property type="entry name" value="MCMFAMILY"/>
</dbReference>
<dbReference type="PROSITE" id="PS50051">
    <property type="entry name" value="MCM_2"/>
    <property type="match status" value="1"/>
</dbReference>
<keyword evidence="2" id="KW-0547">Nucleotide-binding</keyword>
<comment type="caution">
    <text evidence="6">The sequence shown here is derived from an EMBL/GenBank/DDBJ whole genome shotgun (WGS) entry which is preliminary data.</text>
</comment>
<dbReference type="Pfam" id="PF13541">
    <property type="entry name" value="ChlI"/>
    <property type="match status" value="1"/>
</dbReference>
<feature type="domain" description="MCM C-terminal AAA(+) ATPase" evidence="5">
    <location>
        <begin position="322"/>
        <end position="419"/>
    </location>
</feature>
<dbReference type="InterPro" id="IPR003593">
    <property type="entry name" value="AAA+_ATPase"/>
</dbReference>
<dbReference type="Gene3D" id="3.30.230.10">
    <property type="match status" value="1"/>
</dbReference>
<evidence type="ECO:0000256" key="1">
    <source>
        <dbReference type="ARBA" id="ARBA00006354"/>
    </source>
</evidence>
<evidence type="ECO:0000256" key="3">
    <source>
        <dbReference type="ARBA" id="ARBA00022840"/>
    </source>
</evidence>
<dbReference type="InterPro" id="IPR020568">
    <property type="entry name" value="Ribosomal_Su5_D2-typ_SF"/>
</dbReference>
<keyword evidence="3" id="KW-0067">ATP-binding</keyword>
<dbReference type="SUPFAM" id="SSF52540">
    <property type="entry name" value="P-loop containing nucleoside triphosphate hydrolases"/>
    <property type="match status" value="1"/>
</dbReference>
<sequence length="537" mass="57858">MRRALMLSIYQVTRDGAMSLSVVCSRALIGVTAPLVYIETHISNGLPALSIVGLPEAAVRESKDRVRSALINSGFDFPARRITINMAPADLPKCGGRFDLAIALSILAASKQLTEAAKRRLAGCEIFGELSLSGQIKPVSGLLPAALASHQAGHPLLTAAAKIDLLANLDGIEAFGFSTLREVTAYLNDSASTQPAVPSRDRLPPSDHVADTDDMADVRGQFQARRALEIAAAGHHHLLMSGPPGSGKTMLARRILSLLPNLSRQQAFETASIYSVSHSDIGQPEDTLTIGEQILTRRKPPFRSPHHSASVSAIVGGGRSPQPGEISLANHGVLFLDELPEFSGRTLEALRQPLEQHTINVTRSQRQVAFPARFLLIGAMNPCPCGYDGHMDKACVCSALQIRKYRDRISGPIHDRFDLQMTLSPVKFEELSGARGESSAVIAERVGGAQQRQYGRQGSLNGLMSPAETQRTISLGGPQQSLLERAAQKLHLSARAWYKILRVAQTISDLAESRHIQTPHLMEAIAYAGRGESASRS</sequence>
<organism evidence="6 7">
    <name type="scientific">Allohahella marinimesophila</name>
    <dbReference type="NCBI Taxonomy" id="1054972"/>
    <lineage>
        <taxon>Bacteria</taxon>
        <taxon>Pseudomonadati</taxon>
        <taxon>Pseudomonadota</taxon>
        <taxon>Gammaproteobacteria</taxon>
        <taxon>Oceanospirillales</taxon>
        <taxon>Hahellaceae</taxon>
        <taxon>Allohahella</taxon>
    </lineage>
</organism>
<dbReference type="EMBL" id="BAABBO010000009">
    <property type="protein sequence ID" value="GAA3962446.1"/>
    <property type="molecule type" value="Genomic_DNA"/>
</dbReference>
<evidence type="ECO:0000313" key="6">
    <source>
        <dbReference type="EMBL" id="GAA3962446.1"/>
    </source>
</evidence>
<comment type="similarity">
    <text evidence="1">Belongs to the Mg-chelatase subunits D/I family. ComM subfamily.</text>
</comment>
<protein>
    <submittedName>
        <fullName evidence="6">YifB family Mg chelatase-like AAA ATPase</fullName>
    </submittedName>
</protein>